<name>A0ABN9QJV4_9DINO</name>
<keyword evidence="3" id="KW-1185">Reference proteome</keyword>
<feature type="compositionally biased region" description="Basic and acidic residues" evidence="1">
    <location>
        <begin position="43"/>
        <end position="53"/>
    </location>
</feature>
<feature type="compositionally biased region" description="Low complexity" evidence="1">
    <location>
        <begin position="54"/>
        <end position="76"/>
    </location>
</feature>
<feature type="compositionally biased region" description="Acidic residues" evidence="1">
    <location>
        <begin position="89"/>
        <end position="100"/>
    </location>
</feature>
<dbReference type="Proteomes" id="UP001189429">
    <property type="component" value="Unassembled WGS sequence"/>
</dbReference>
<feature type="non-terminal residue" evidence="2">
    <location>
        <position position="286"/>
    </location>
</feature>
<evidence type="ECO:0008006" key="4">
    <source>
        <dbReference type="Google" id="ProtNLM"/>
    </source>
</evidence>
<reference evidence="2" key="1">
    <citation type="submission" date="2023-10" db="EMBL/GenBank/DDBJ databases">
        <authorList>
            <person name="Chen Y."/>
            <person name="Shah S."/>
            <person name="Dougan E. K."/>
            <person name="Thang M."/>
            <person name="Chan C."/>
        </authorList>
    </citation>
    <scope>NUCLEOTIDE SEQUENCE [LARGE SCALE GENOMIC DNA]</scope>
</reference>
<organism evidence="2 3">
    <name type="scientific">Prorocentrum cordatum</name>
    <dbReference type="NCBI Taxonomy" id="2364126"/>
    <lineage>
        <taxon>Eukaryota</taxon>
        <taxon>Sar</taxon>
        <taxon>Alveolata</taxon>
        <taxon>Dinophyceae</taxon>
        <taxon>Prorocentrales</taxon>
        <taxon>Prorocentraceae</taxon>
        <taxon>Prorocentrum</taxon>
    </lineage>
</organism>
<evidence type="ECO:0000313" key="2">
    <source>
        <dbReference type="EMBL" id="CAK0806322.1"/>
    </source>
</evidence>
<sequence>MARTYAEPRLAPLDSTFQVWGEPPRARKRSHSHSGYAPHHLRPTIDDLEERRAAYASATSDGGSTSAHGSSASEAPSSRRRHDEQAGGLDEESAPELWPDTDEDDEAFEWTPCGSRRAAAVPLPVGAGAWAEGAACLALVAPPQVFAVAPASRAACSPAVAAALRAPPAVPPAPVHWRGHAGAAPPGALGLPVLAQAELRAPAPRVPLVLQPVAAVAFGGQCAPVNRTVLACAAATTPCGADSLESAMRAAESALAALEVEEAQHRQTSGPSPSPPGSWYLSPISD</sequence>
<feature type="region of interest" description="Disordered" evidence="1">
    <location>
        <begin position="1"/>
        <end position="100"/>
    </location>
</feature>
<evidence type="ECO:0000313" key="3">
    <source>
        <dbReference type="Proteomes" id="UP001189429"/>
    </source>
</evidence>
<feature type="region of interest" description="Disordered" evidence="1">
    <location>
        <begin position="261"/>
        <end position="286"/>
    </location>
</feature>
<protein>
    <recommendedName>
        <fullName evidence="4">Anaphase-promoting complex subunit 1</fullName>
    </recommendedName>
</protein>
<evidence type="ECO:0000256" key="1">
    <source>
        <dbReference type="SAM" id="MobiDB-lite"/>
    </source>
</evidence>
<dbReference type="EMBL" id="CAUYUJ010003686">
    <property type="protein sequence ID" value="CAK0806322.1"/>
    <property type="molecule type" value="Genomic_DNA"/>
</dbReference>
<proteinExistence type="predicted"/>
<comment type="caution">
    <text evidence="2">The sequence shown here is derived from an EMBL/GenBank/DDBJ whole genome shotgun (WGS) entry which is preliminary data.</text>
</comment>
<gene>
    <name evidence="2" type="ORF">PCOR1329_LOCUS12589</name>
</gene>
<accession>A0ABN9QJV4</accession>